<accession>A0A9N9NNE6</accession>
<sequence length="59" mass="6920">HSSHNGGFRDAALIASKLWKNLNYDEQEYYELISQLRQFESGLNPYDLPYIENIDTLDL</sequence>
<comment type="caution">
    <text evidence="1">The sequence shown here is derived from an EMBL/GenBank/DDBJ whole genome shotgun (WGS) entry which is preliminary data.</text>
</comment>
<protein>
    <submittedName>
        <fullName evidence="1">6247_t:CDS:1</fullName>
    </submittedName>
</protein>
<keyword evidence="2" id="KW-1185">Reference proteome</keyword>
<dbReference type="EMBL" id="CAJVPP010022100">
    <property type="protein sequence ID" value="CAG8744309.1"/>
    <property type="molecule type" value="Genomic_DNA"/>
</dbReference>
<feature type="non-terminal residue" evidence="1">
    <location>
        <position position="1"/>
    </location>
</feature>
<organism evidence="1 2">
    <name type="scientific">Funneliformis mosseae</name>
    <name type="common">Endomycorrhizal fungus</name>
    <name type="synonym">Glomus mosseae</name>
    <dbReference type="NCBI Taxonomy" id="27381"/>
    <lineage>
        <taxon>Eukaryota</taxon>
        <taxon>Fungi</taxon>
        <taxon>Fungi incertae sedis</taxon>
        <taxon>Mucoromycota</taxon>
        <taxon>Glomeromycotina</taxon>
        <taxon>Glomeromycetes</taxon>
        <taxon>Glomerales</taxon>
        <taxon>Glomeraceae</taxon>
        <taxon>Funneliformis</taxon>
    </lineage>
</organism>
<name>A0A9N9NNE6_FUNMO</name>
<dbReference type="AlphaFoldDB" id="A0A9N9NNE6"/>
<gene>
    <name evidence="1" type="ORF">FMOSSE_LOCUS16318</name>
</gene>
<evidence type="ECO:0000313" key="1">
    <source>
        <dbReference type="EMBL" id="CAG8744309.1"/>
    </source>
</evidence>
<proteinExistence type="predicted"/>
<evidence type="ECO:0000313" key="2">
    <source>
        <dbReference type="Proteomes" id="UP000789375"/>
    </source>
</evidence>
<reference evidence="1" key="1">
    <citation type="submission" date="2021-06" db="EMBL/GenBank/DDBJ databases">
        <authorList>
            <person name="Kallberg Y."/>
            <person name="Tangrot J."/>
            <person name="Rosling A."/>
        </authorList>
    </citation>
    <scope>NUCLEOTIDE SEQUENCE</scope>
    <source>
        <strain evidence="1">87-6 pot B 2015</strain>
    </source>
</reference>
<dbReference type="Proteomes" id="UP000789375">
    <property type="component" value="Unassembled WGS sequence"/>
</dbReference>